<dbReference type="EMBL" id="JAQQWL010000005">
    <property type="protein sequence ID" value="KAK8073486.1"/>
    <property type="molecule type" value="Genomic_DNA"/>
</dbReference>
<sequence length="144" mass="16300">MAPPSFTQPTGHTPRNGKTFEVEIEGSRCRIVVNDVLMPVSSTMKHSTDGDCHCDETDRAIIDSWMFWMADQCLEHGIMTEKQANAILNLTRKDLVSKARIEDNKEEGEGKNGTPTQYEMFLAAKELTRPDWEPEITEGEKAER</sequence>
<dbReference type="GeneID" id="92088857"/>
<keyword evidence="2" id="KW-1185">Reference proteome</keyword>
<gene>
    <name evidence="1" type="ORF">PG994_004385</name>
</gene>
<reference evidence="1 2" key="1">
    <citation type="submission" date="2023-01" db="EMBL/GenBank/DDBJ databases">
        <title>Analysis of 21 Apiospora genomes using comparative genomics revels a genus with tremendous synthesis potential of carbohydrate active enzymes and secondary metabolites.</title>
        <authorList>
            <person name="Sorensen T."/>
        </authorList>
    </citation>
    <scope>NUCLEOTIDE SEQUENCE [LARGE SCALE GENOMIC DNA]</scope>
    <source>
        <strain evidence="1 2">CBS 135458</strain>
    </source>
</reference>
<evidence type="ECO:0000313" key="1">
    <source>
        <dbReference type="EMBL" id="KAK8073486.1"/>
    </source>
</evidence>
<dbReference type="RefSeq" id="XP_066717961.1">
    <property type="nucleotide sequence ID" value="XM_066855794.1"/>
</dbReference>
<dbReference type="Proteomes" id="UP001480595">
    <property type="component" value="Unassembled WGS sequence"/>
</dbReference>
<proteinExistence type="predicted"/>
<organism evidence="1 2">
    <name type="scientific">Apiospora phragmitis</name>
    <dbReference type="NCBI Taxonomy" id="2905665"/>
    <lineage>
        <taxon>Eukaryota</taxon>
        <taxon>Fungi</taxon>
        <taxon>Dikarya</taxon>
        <taxon>Ascomycota</taxon>
        <taxon>Pezizomycotina</taxon>
        <taxon>Sordariomycetes</taxon>
        <taxon>Xylariomycetidae</taxon>
        <taxon>Amphisphaeriales</taxon>
        <taxon>Apiosporaceae</taxon>
        <taxon>Apiospora</taxon>
    </lineage>
</organism>
<evidence type="ECO:0000313" key="2">
    <source>
        <dbReference type="Proteomes" id="UP001480595"/>
    </source>
</evidence>
<comment type="caution">
    <text evidence="1">The sequence shown here is derived from an EMBL/GenBank/DDBJ whole genome shotgun (WGS) entry which is preliminary data.</text>
</comment>
<accession>A0ABR1VQF8</accession>
<name>A0ABR1VQF8_9PEZI</name>
<protein>
    <submittedName>
        <fullName evidence="1">Uncharacterized protein</fullName>
    </submittedName>
</protein>